<keyword evidence="4 5" id="KW-0472">Membrane</keyword>
<evidence type="ECO:0000256" key="2">
    <source>
        <dbReference type="ARBA" id="ARBA00022692"/>
    </source>
</evidence>
<dbReference type="AlphaFoldDB" id="A0A1K1X7L5"/>
<evidence type="ECO:0000313" key="6">
    <source>
        <dbReference type="EMBL" id="SFX45132.1"/>
    </source>
</evidence>
<keyword evidence="3 5" id="KW-1133">Transmembrane helix</keyword>
<evidence type="ECO:0000256" key="4">
    <source>
        <dbReference type="ARBA" id="ARBA00023136"/>
    </source>
</evidence>
<dbReference type="Proteomes" id="UP000182350">
    <property type="component" value="Unassembled WGS sequence"/>
</dbReference>
<sequence length="235" mass="24423">MISTMIQTSIQHPLFGLLVTLASYQLAMELNRRTRSMLAQPVLIGTLLVVGVLLLLEVDYATYNESAALVWLFLGPATVALAVPLYTHLRRIRDYFWPLLAALLIGGFTTVLLTLGLAWLLGADEALLASLAPKSVTSPIAILLAEDLGGSPALAAVFVMITGVAGAVMAPGLLKLAGIDLPAARGFTLGLNAHAAGTAVALEEGEETAAFAALAMSLTGAVTAILLPLFYSLAG</sequence>
<organism evidence="6 7">
    <name type="scientific">Marinospirillum alkaliphilum DSM 21637</name>
    <dbReference type="NCBI Taxonomy" id="1122209"/>
    <lineage>
        <taxon>Bacteria</taxon>
        <taxon>Pseudomonadati</taxon>
        <taxon>Pseudomonadota</taxon>
        <taxon>Gammaproteobacteria</taxon>
        <taxon>Oceanospirillales</taxon>
        <taxon>Oceanospirillaceae</taxon>
        <taxon>Marinospirillum</taxon>
    </lineage>
</organism>
<feature type="transmembrane region" description="Helical" evidence="5">
    <location>
        <begin position="38"/>
        <end position="56"/>
    </location>
</feature>
<dbReference type="InterPro" id="IPR007300">
    <property type="entry name" value="CidB/LrgB"/>
</dbReference>
<dbReference type="EMBL" id="FPJW01000005">
    <property type="protein sequence ID" value="SFX45132.1"/>
    <property type="molecule type" value="Genomic_DNA"/>
</dbReference>
<feature type="transmembrane region" description="Helical" evidence="5">
    <location>
        <begin position="186"/>
        <end position="202"/>
    </location>
</feature>
<feature type="transmembrane region" description="Helical" evidence="5">
    <location>
        <begin position="153"/>
        <end position="174"/>
    </location>
</feature>
<dbReference type="Pfam" id="PF04172">
    <property type="entry name" value="LrgB"/>
    <property type="match status" value="1"/>
</dbReference>
<feature type="transmembrane region" description="Helical" evidence="5">
    <location>
        <begin position="68"/>
        <end position="87"/>
    </location>
</feature>
<protein>
    <submittedName>
        <fullName evidence="6">TIGR00659 family protein</fullName>
    </submittedName>
</protein>
<evidence type="ECO:0000256" key="5">
    <source>
        <dbReference type="SAM" id="Phobius"/>
    </source>
</evidence>
<name>A0A1K1X7L5_9GAMM</name>
<evidence type="ECO:0000313" key="7">
    <source>
        <dbReference type="Proteomes" id="UP000182350"/>
    </source>
</evidence>
<evidence type="ECO:0000256" key="1">
    <source>
        <dbReference type="ARBA" id="ARBA00004141"/>
    </source>
</evidence>
<accession>A0A1K1X7L5</accession>
<dbReference type="PANTHER" id="PTHR30249">
    <property type="entry name" value="PUTATIVE SEROTONIN TRANSPORTER"/>
    <property type="match status" value="1"/>
</dbReference>
<dbReference type="GO" id="GO:0016020">
    <property type="term" value="C:membrane"/>
    <property type="evidence" value="ECO:0007669"/>
    <property type="project" value="UniProtKB-SubCell"/>
</dbReference>
<dbReference type="STRING" id="1122209.SAMN02745752_01738"/>
<gene>
    <name evidence="6" type="ORF">SAMN02745752_01738</name>
</gene>
<reference evidence="6 7" key="1">
    <citation type="submission" date="2016-11" db="EMBL/GenBank/DDBJ databases">
        <authorList>
            <person name="Jaros S."/>
            <person name="Januszkiewicz K."/>
            <person name="Wedrychowicz H."/>
        </authorList>
    </citation>
    <scope>NUCLEOTIDE SEQUENCE [LARGE SCALE GENOMIC DNA]</scope>
    <source>
        <strain evidence="6 7">DSM 21637</strain>
    </source>
</reference>
<keyword evidence="7" id="KW-1185">Reference proteome</keyword>
<evidence type="ECO:0000256" key="3">
    <source>
        <dbReference type="ARBA" id="ARBA00022989"/>
    </source>
</evidence>
<proteinExistence type="predicted"/>
<dbReference type="PANTHER" id="PTHR30249:SF0">
    <property type="entry name" value="PLASTIDAL GLYCOLATE_GLYCERATE TRANSLOCATOR 1, CHLOROPLASTIC"/>
    <property type="match status" value="1"/>
</dbReference>
<keyword evidence="2 5" id="KW-0812">Transmembrane</keyword>
<feature type="transmembrane region" description="Helical" evidence="5">
    <location>
        <begin position="99"/>
        <end position="121"/>
    </location>
</feature>
<comment type="subcellular location">
    <subcellularLocation>
        <location evidence="1">Membrane</location>
        <topology evidence="1">Multi-pass membrane protein</topology>
    </subcellularLocation>
</comment>
<dbReference type="RefSeq" id="WP_072325977.1">
    <property type="nucleotide sequence ID" value="NZ_FPJW01000005.1"/>
</dbReference>
<feature type="transmembrane region" description="Helical" evidence="5">
    <location>
        <begin position="208"/>
        <end position="231"/>
    </location>
</feature>
<dbReference type="OrthoDB" id="9811701at2"/>